<dbReference type="Gene3D" id="3.30.1310.10">
    <property type="entry name" value="Nucleoid-associated protein YbaB-like domain"/>
    <property type="match status" value="1"/>
</dbReference>
<dbReference type="InterPro" id="IPR004401">
    <property type="entry name" value="YbaB/EbfC"/>
</dbReference>
<protein>
    <recommendedName>
        <fullName evidence="4">YbaB/EbfC DNA-binding family protein</fullName>
    </recommendedName>
</protein>
<dbReference type="Proteomes" id="UP000019277">
    <property type="component" value="Unassembled WGS sequence"/>
</dbReference>
<evidence type="ECO:0008006" key="4">
    <source>
        <dbReference type="Google" id="ProtNLM"/>
    </source>
</evidence>
<feature type="compositionally biased region" description="Basic and acidic residues" evidence="1">
    <location>
        <begin position="116"/>
        <end position="136"/>
    </location>
</feature>
<dbReference type="eggNOG" id="COG0718">
    <property type="taxonomic scope" value="Bacteria"/>
</dbReference>
<dbReference type="Pfam" id="PF02575">
    <property type="entry name" value="YbaB_DNA_bd"/>
    <property type="match status" value="1"/>
</dbReference>
<name>W7IPL4_9PSEU</name>
<dbReference type="SUPFAM" id="SSF82607">
    <property type="entry name" value="YbaB-like"/>
    <property type="match status" value="1"/>
</dbReference>
<feature type="region of interest" description="Disordered" evidence="1">
    <location>
        <begin position="32"/>
        <end position="69"/>
    </location>
</feature>
<proteinExistence type="predicted"/>
<accession>A0A8E2WZN9</accession>
<dbReference type="OrthoDB" id="3685284at2"/>
<dbReference type="GO" id="GO:0003677">
    <property type="term" value="F:DNA binding"/>
    <property type="evidence" value="ECO:0007669"/>
    <property type="project" value="InterPro"/>
</dbReference>
<reference evidence="2 3" key="1">
    <citation type="journal article" date="2014" name="Genome Announc.">
        <title>Draft Genome Sequence of the Antitrypanosomally Active Sponge-Associated Bacterium Actinokineospora sp. Strain EG49.</title>
        <authorList>
            <person name="Harjes J."/>
            <person name="Ryu T."/>
            <person name="Abdelmohsen U.R."/>
            <person name="Moitinho-Silva L."/>
            <person name="Horn H."/>
            <person name="Ravasi T."/>
            <person name="Hentschel U."/>
        </authorList>
    </citation>
    <scope>NUCLEOTIDE SEQUENCE [LARGE SCALE GENOMIC DNA]</scope>
    <source>
        <strain evidence="2 3">EG49</strain>
    </source>
</reference>
<evidence type="ECO:0000313" key="2">
    <source>
        <dbReference type="EMBL" id="EWC58481.1"/>
    </source>
</evidence>
<feature type="region of interest" description="Disordered" evidence="1">
    <location>
        <begin position="116"/>
        <end position="144"/>
    </location>
</feature>
<accession>W7IPL4</accession>
<gene>
    <name evidence="2" type="ORF">UO65_6373</name>
</gene>
<organism evidence="2 3">
    <name type="scientific">Actinokineospora spheciospongiae</name>
    <dbReference type="NCBI Taxonomy" id="909613"/>
    <lineage>
        <taxon>Bacteria</taxon>
        <taxon>Bacillati</taxon>
        <taxon>Actinomycetota</taxon>
        <taxon>Actinomycetes</taxon>
        <taxon>Pseudonocardiales</taxon>
        <taxon>Pseudonocardiaceae</taxon>
        <taxon>Actinokineospora</taxon>
    </lineage>
</organism>
<evidence type="ECO:0000256" key="1">
    <source>
        <dbReference type="SAM" id="MobiDB-lite"/>
    </source>
</evidence>
<comment type="caution">
    <text evidence="2">The sequence shown here is derived from an EMBL/GenBank/DDBJ whole genome shotgun (WGS) entry which is preliminary data.</text>
</comment>
<dbReference type="STRING" id="909613.UO65_6373"/>
<dbReference type="AlphaFoldDB" id="W7IPL4"/>
<dbReference type="EMBL" id="AYXG01000241">
    <property type="protein sequence ID" value="EWC58481.1"/>
    <property type="molecule type" value="Genomic_DNA"/>
</dbReference>
<sequence>MVSAQPGKAAQEMEKWAEQLRQRSTRYTELHRRMSGLSETETSADGTVRVSVDGNGLPTELTVTDRGRGADPAKLSAALMACLAAAQAKLRARVEEVTRETVGEDGPGEAILAQYRERFPDPPENEFAKRPRRDNTLAEQEWDD</sequence>
<dbReference type="RefSeq" id="WP_110080624.1">
    <property type="nucleotide sequence ID" value="NZ_AYXG01000241.1"/>
</dbReference>
<evidence type="ECO:0000313" key="3">
    <source>
        <dbReference type="Proteomes" id="UP000019277"/>
    </source>
</evidence>
<keyword evidence="3" id="KW-1185">Reference proteome</keyword>
<dbReference type="InterPro" id="IPR036894">
    <property type="entry name" value="YbaB-like_sf"/>
</dbReference>